<dbReference type="InterPro" id="IPR000531">
    <property type="entry name" value="Beta-barrel_TonB"/>
</dbReference>
<keyword evidence="2 11" id="KW-0813">Transport</keyword>
<comment type="subcellular location">
    <subcellularLocation>
        <location evidence="1 11">Cell outer membrane</location>
        <topology evidence="1 11">Multi-pass membrane protein</topology>
    </subcellularLocation>
</comment>
<keyword evidence="13" id="KW-0732">Signal</keyword>
<name>A0A1U6HZD4_9SPHN</name>
<keyword evidence="4" id="KW-0410">Iron transport</keyword>
<evidence type="ECO:0000256" key="12">
    <source>
        <dbReference type="RuleBase" id="RU003357"/>
    </source>
</evidence>
<evidence type="ECO:0000256" key="1">
    <source>
        <dbReference type="ARBA" id="ARBA00004571"/>
    </source>
</evidence>
<dbReference type="Pfam" id="PF07715">
    <property type="entry name" value="Plug"/>
    <property type="match status" value="1"/>
</dbReference>
<gene>
    <name evidence="16" type="ORF">SAMN06295987_103410</name>
</gene>
<dbReference type="PANTHER" id="PTHR32552">
    <property type="entry name" value="FERRICHROME IRON RECEPTOR-RELATED"/>
    <property type="match status" value="1"/>
</dbReference>
<dbReference type="Proteomes" id="UP000190989">
    <property type="component" value="Unassembled WGS sequence"/>
</dbReference>
<evidence type="ECO:0000313" key="16">
    <source>
        <dbReference type="EMBL" id="SLK01120.1"/>
    </source>
</evidence>
<dbReference type="SUPFAM" id="SSF56935">
    <property type="entry name" value="Porins"/>
    <property type="match status" value="1"/>
</dbReference>
<evidence type="ECO:0000256" key="7">
    <source>
        <dbReference type="ARBA" id="ARBA00023065"/>
    </source>
</evidence>
<keyword evidence="6" id="KW-0408">Iron</keyword>
<keyword evidence="3 11" id="KW-1134">Transmembrane beta strand</keyword>
<evidence type="ECO:0000256" key="9">
    <source>
        <dbReference type="ARBA" id="ARBA00023136"/>
    </source>
</evidence>
<evidence type="ECO:0000313" key="17">
    <source>
        <dbReference type="Proteomes" id="UP000190989"/>
    </source>
</evidence>
<keyword evidence="5 11" id="KW-0812">Transmembrane</keyword>
<feature type="domain" description="TonB-dependent receptor-like beta-barrel" evidence="14">
    <location>
        <begin position="261"/>
        <end position="725"/>
    </location>
</feature>
<keyword evidence="10 11" id="KW-0998">Cell outer membrane</keyword>
<dbReference type="GO" id="GO:0006826">
    <property type="term" value="P:iron ion transport"/>
    <property type="evidence" value="ECO:0007669"/>
    <property type="project" value="UniProtKB-KW"/>
</dbReference>
<keyword evidence="8 12" id="KW-0798">TonB box</keyword>
<dbReference type="Gene3D" id="2.40.170.20">
    <property type="entry name" value="TonB-dependent receptor, beta-barrel domain"/>
    <property type="match status" value="1"/>
</dbReference>
<feature type="chain" id="PRO_5012527315" evidence="13">
    <location>
        <begin position="30"/>
        <end position="764"/>
    </location>
</feature>
<evidence type="ECO:0000256" key="10">
    <source>
        <dbReference type="ARBA" id="ARBA00023237"/>
    </source>
</evidence>
<keyword evidence="17" id="KW-1185">Reference proteome</keyword>
<evidence type="ECO:0000256" key="4">
    <source>
        <dbReference type="ARBA" id="ARBA00022496"/>
    </source>
</evidence>
<organism evidence="16 17">
    <name type="scientific">Novosphingobium mathurense</name>
    <dbReference type="NCBI Taxonomy" id="428990"/>
    <lineage>
        <taxon>Bacteria</taxon>
        <taxon>Pseudomonadati</taxon>
        <taxon>Pseudomonadota</taxon>
        <taxon>Alphaproteobacteria</taxon>
        <taxon>Sphingomonadales</taxon>
        <taxon>Sphingomonadaceae</taxon>
        <taxon>Novosphingobium</taxon>
    </lineage>
</organism>
<dbReference type="PANTHER" id="PTHR32552:SF81">
    <property type="entry name" value="TONB-DEPENDENT OUTER MEMBRANE RECEPTOR"/>
    <property type="match status" value="1"/>
</dbReference>
<evidence type="ECO:0000256" key="3">
    <source>
        <dbReference type="ARBA" id="ARBA00022452"/>
    </source>
</evidence>
<evidence type="ECO:0000256" key="11">
    <source>
        <dbReference type="PROSITE-ProRule" id="PRU01360"/>
    </source>
</evidence>
<accession>A0A1U6HZD4</accession>
<evidence type="ECO:0000256" key="6">
    <source>
        <dbReference type="ARBA" id="ARBA00023004"/>
    </source>
</evidence>
<sequence>MTRAYSPANRIAVSMGALVIALSFGSAAAAQDVSATASDIDGQAAPAEIIVTAGLREQTLQDVPIAVSVVSGSQLDAVGAGGVESITNVAPSLTFTKGSNASNSSLSIRGIGTTVFSAATEPAVSVVIDDVPLARSGQGFQDLVDVQRVEVLRGPQSTLFGKNSSAGLISVTTEAPSNSLTGHFDGSYAEGGEWQARGSISGPIGENAGYRISGFYKDYDGFIRNVSGIGDRWLSGYRNWGGRAKLRFEPSSDLTVTLIGDYSNGRDDTVPTLRSVNTQAYANALAPLVPSADLREVNLNADNTNTSKQWGVSGKVEYQLNDDFQLVSITAFRKWNFRGRGDTDYTPLTTPVPGVTLWDVNTGNTQLKQYSQELRLVSGDLGGFDVLLGAFAFKLDADTGFMRRTVATAASRSGQFMGSTTNSNIAAFASTNIDLTDKMQLFGGVRLLHEKLDWTVFRDPTNVLVPGDLALAGAAGTAADFNGSTNDTRVVGKVGVRHDVAGLGNVYASYARGYKGKGFNLIFASQDTYKPVDAETSNAFELGMKIESADRKVSVNGALFYTKYRNFQAQAQLPGDISFYLLNAGSISTKGIELEFNLRPTSLTTISLGGTFMDARIDNYTDGPCYFGQTADQGCVNNAQDLSGGDLPNAPDFRMTAFVKQYVPMGDSLPFDTYVQSNMTYQTRVQYQLDQNPVTIQDGFAVVNAELGLEDKDGKYSLAFFVRNLFDKNFTGNIFSSSFNGGRVYQQVLRDADRYWGVRGSFSF</sequence>
<evidence type="ECO:0000256" key="2">
    <source>
        <dbReference type="ARBA" id="ARBA00022448"/>
    </source>
</evidence>
<feature type="domain" description="TonB-dependent receptor plug" evidence="15">
    <location>
        <begin position="60"/>
        <end position="167"/>
    </location>
</feature>
<dbReference type="STRING" id="428990.SAMN06295987_103410"/>
<protein>
    <submittedName>
        <fullName evidence="16">Iron complex outermembrane recepter protein</fullName>
    </submittedName>
</protein>
<keyword evidence="9 11" id="KW-0472">Membrane</keyword>
<proteinExistence type="inferred from homology"/>
<dbReference type="GO" id="GO:0009279">
    <property type="term" value="C:cell outer membrane"/>
    <property type="evidence" value="ECO:0007669"/>
    <property type="project" value="UniProtKB-SubCell"/>
</dbReference>
<dbReference type="RefSeq" id="WP_176168038.1">
    <property type="nucleotide sequence ID" value="NZ_FVZE01000003.1"/>
</dbReference>
<dbReference type="PROSITE" id="PS52016">
    <property type="entry name" value="TONB_DEPENDENT_REC_3"/>
    <property type="match status" value="1"/>
</dbReference>
<keyword evidence="7" id="KW-0406">Ion transport</keyword>
<dbReference type="InterPro" id="IPR012910">
    <property type="entry name" value="Plug_dom"/>
</dbReference>
<dbReference type="AlphaFoldDB" id="A0A1U6HZD4"/>
<reference evidence="17" key="1">
    <citation type="submission" date="2017-02" db="EMBL/GenBank/DDBJ databases">
        <authorList>
            <person name="Varghese N."/>
            <person name="Submissions S."/>
        </authorList>
    </citation>
    <scope>NUCLEOTIDE SEQUENCE [LARGE SCALE GENOMIC DNA]</scope>
    <source>
        <strain evidence="17">SM117</strain>
    </source>
</reference>
<evidence type="ECO:0000256" key="5">
    <source>
        <dbReference type="ARBA" id="ARBA00022692"/>
    </source>
</evidence>
<evidence type="ECO:0000259" key="15">
    <source>
        <dbReference type="Pfam" id="PF07715"/>
    </source>
</evidence>
<dbReference type="Pfam" id="PF00593">
    <property type="entry name" value="TonB_dep_Rec_b-barrel"/>
    <property type="match status" value="1"/>
</dbReference>
<dbReference type="EMBL" id="FVZE01000003">
    <property type="protein sequence ID" value="SLK01120.1"/>
    <property type="molecule type" value="Genomic_DNA"/>
</dbReference>
<evidence type="ECO:0000256" key="13">
    <source>
        <dbReference type="SAM" id="SignalP"/>
    </source>
</evidence>
<evidence type="ECO:0000256" key="8">
    <source>
        <dbReference type="ARBA" id="ARBA00023077"/>
    </source>
</evidence>
<comment type="similarity">
    <text evidence="11 12">Belongs to the TonB-dependent receptor family.</text>
</comment>
<dbReference type="InterPro" id="IPR039426">
    <property type="entry name" value="TonB-dep_rcpt-like"/>
</dbReference>
<evidence type="ECO:0000259" key="14">
    <source>
        <dbReference type="Pfam" id="PF00593"/>
    </source>
</evidence>
<feature type="signal peptide" evidence="13">
    <location>
        <begin position="1"/>
        <end position="29"/>
    </location>
</feature>
<dbReference type="InterPro" id="IPR036942">
    <property type="entry name" value="Beta-barrel_TonB_sf"/>
</dbReference>